<keyword evidence="1" id="KW-0472">Membrane</keyword>
<organism evidence="2">
    <name type="scientific">Rhizophora mucronata</name>
    <name type="common">Asiatic mangrove</name>
    <dbReference type="NCBI Taxonomy" id="61149"/>
    <lineage>
        <taxon>Eukaryota</taxon>
        <taxon>Viridiplantae</taxon>
        <taxon>Streptophyta</taxon>
        <taxon>Embryophyta</taxon>
        <taxon>Tracheophyta</taxon>
        <taxon>Spermatophyta</taxon>
        <taxon>Magnoliopsida</taxon>
        <taxon>eudicotyledons</taxon>
        <taxon>Gunneridae</taxon>
        <taxon>Pentapetalae</taxon>
        <taxon>rosids</taxon>
        <taxon>fabids</taxon>
        <taxon>Malpighiales</taxon>
        <taxon>Rhizophoraceae</taxon>
        <taxon>Rhizophora</taxon>
    </lineage>
</organism>
<evidence type="ECO:0000313" key="2">
    <source>
        <dbReference type="EMBL" id="MBX26697.1"/>
    </source>
</evidence>
<feature type="transmembrane region" description="Helical" evidence="1">
    <location>
        <begin position="33"/>
        <end position="54"/>
    </location>
</feature>
<protein>
    <submittedName>
        <fullName evidence="2">Uncharacterized protein</fullName>
    </submittedName>
</protein>
<keyword evidence="1" id="KW-1133">Transmembrane helix</keyword>
<keyword evidence="1" id="KW-0812">Transmembrane</keyword>
<dbReference type="AlphaFoldDB" id="A0A2P2M919"/>
<reference evidence="2" key="1">
    <citation type="submission" date="2018-02" db="EMBL/GenBank/DDBJ databases">
        <title>Rhizophora mucronata_Transcriptome.</title>
        <authorList>
            <person name="Meera S.P."/>
            <person name="Sreeshan A."/>
            <person name="Augustine A."/>
        </authorList>
    </citation>
    <scope>NUCLEOTIDE SEQUENCE</scope>
    <source>
        <tissue evidence="2">Leaf</tissue>
    </source>
</reference>
<evidence type="ECO:0000256" key="1">
    <source>
        <dbReference type="SAM" id="Phobius"/>
    </source>
</evidence>
<dbReference type="EMBL" id="GGEC01046213">
    <property type="protein sequence ID" value="MBX26697.1"/>
    <property type="molecule type" value="Transcribed_RNA"/>
</dbReference>
<proteinExistence type="predicted"/>
<sequence length="78" mass="9380">MWKLQVPILHFHLRFVPMDPLYRDSFGTRMFHFLLYVICILALIFSVFDCLMFFSPICYQNCKLFSSFAYETSFCCLL</sequence>
<accession>A0A2P2M919</accession>
<name>A0A2P2M919_RHIMU</name>